<feature type="transmembrane region" description="Helical" evidence="1">
    <location>
        <begin position="6"/>
        <end position="26"/>
    </location>
</feature>
<feature type="transmembrane region" description="Helical" evidence="1">
    <location>
        <begin position="80"/>
        <end position="98"/>
    </location>
</feature>
<protein>
    <submittedName>
        <fullName evidence="2">Uncharacterized protein DUF4281</fullName>
    </submittedName>
</protein>
<evidence type="ECO:0000256" key="1">
    <source>
        <dbReference type="SAM" id="Phobius"/>
    </source>
</evidence>
<reference evidence="2 3" key="1">
    <citation type="journal article" date="2013" name="Stand. Genomic Sci.">
        <title>Genomic Encyclopedia of Type Strains, Phase I: The one thousand microbial genomes (KMG-I) project.</title>
        <authorList>
            <person name="Kyrpides N.C."/>
            <person name="Woyke T."/>
            <person name="Eisen J.A."/>
            <person name="Garrity G."/>
            <person name="Lilburn T.G."/>
            <person name="Beck B.J."/>
            <person name="Whitman W.B."/>
            <person name="Hugenholtz P."/>
            <person name="Klenk H.P."/>
        </authorList>
    </citation>
    <scope>NUCLEOTIDE SEQUENCE [LARGE SCALE GENOMIC DNA]</scope>
    <source>
        <strain evidence="2 3">DSM 45044</strain>
    </source>
</reference>
<dbReference type="EMBL" id="VLLL01000009">
    <property type="protein sequence ID" value="TWJ07951.1"/>
    <property type="molecule type" value="Genomic_DNA"/>
</dbReference>
<evidence type="ECO:0000313" key="2">
    <source>
        <dbReference type="EMBL" id="TWJ07951.1"/>
    </source>
</evidence>
<feature type="transmembrane region" description="Helical" evidence="1">
    <location>
        <begin position="110"/>
        <end position="132"/>
    </location>
</feature>
<comment type="caution">
    <text evidence="2">The sequence shown here is derived from an EMBL/GenBank/DDBJ whole genome shotgun (WGS) entry which is preliminary data.</text>
</comment>
<sequence length="145" mass="16004">MADTLFTLVFVLAAPFWFLMIVLPRWRWTVTIMKSPLIALPAAACYVILLVPQFGTVLTAVSRPDIEAVSALLATPEGAALGWAHFIAFDLFVGAWEYRDSRRRGVHPLVMAPILLVTILLAPLGFVLYLAVRAVWPRSRTEAAG</sequence>
<keyword evidence="1" id="KW-0472">Membrane</keyword>
<dbReference type="Pfam" id="PF14108">
    <property type="entry name" value="ABA4-like"/>
    <property type="match status" value="1"/>
</dbReference>
<dbReference type="PANTHER" id="PTHR34543">
    <property type="entry name" value="PROTEIN ABA DEFICIENT 4, CHLOROPLASTIC"/>
    <property type="match status" value="1"/>
</dbReference>
<dbReference type="InterPro" id="IPR025461">
    <property type="entry name" value="ABA4-like"/>
</dbReference>
<dbReference type="AlphaFoldDB" id="A0A562UQR4"/>
<gene>
    <name evidence="2" type="ORF">LX16_4734</name>
</gene>
<dbReference type="PANTHER" id="PTHR34543:SF1">
    <property type="entry name" value="PROTEIN ABA DEFICIENT 4, CHLOROPLASTIC"/>
    <property type="match status" value="1"/>
</dbReference>
<proteinExistence type="predicted"/>
<feature type="transmembrane region" description="Helical" evidence="1">
    <location>
        <begin position="38"/>
        <end position="60"/>
    </location>
</feature>
<dbReference type="OrthoDB" id="345237at2"/>
<keyword evidence="1" id="KW-0812">Transmembrane</keyword>
<accession>A0A562UQR4</accession>
<dbReference type="RefSeq" id="WP_147143365.1">
    <property type="nucleotide sequence ID" value="NZ_BAABIJ010000005.1"/>
</dbReference>
<evidence type="ECO:0000313" key="3">
    <source>
        <dbReference type="Proteomes" id="UP000321617"/>
    </source>
</evidence>
<organism evidence="2 3">
    <name type="scientific">Stackebrandtia albiflava</name>
    <dbReference type="NCBI Taxonomy" id="406432"/>
    <lineage>
        <taxon>Bacteria</taxon>
        <taxon>Bacillati</taxon>
        <taxon>Actinomycetota</taxon>
        <taxon>Actinomycetes</taxon>
        <taxon>Glycomycetales</taxon>
        <taxon>Glycomycetaceae</taxon>
        <taxon>Stackebrandtia</taxon>
    </lineage>
</organism>
<dbReference type="Proteomes" id="UP000321617">
    <property type="component" value="Unassembled WGS sequence"/>
</dbReference>
<name>A0A562UQR4_9ACTN</name>
<keyword evidence="1" id="KW-1133">Transmembrane helix</keyword>
<keyword evidence="3" id="KW-1185">Reference proteome</keyword>